<protein>
    <submittedName>
        <fullName evidence="5">SDR family oxidoreductase</fullName>
    </submittedName>
</protein>
<dbReference type="InterPro" id="IPR002347">
    <property type="entry name" value="SDR_fam"/>
</dbReference>
<dbReference type="FunFam" id="3.40.50.720:FF:000084">
    <property type="entry name" value="Short-chain dehydrogenase reductase"/>
    <property type="match status" value="1"/>
</dbReference>
<accession>A0A4V3B9Z5</accession>
<evidence type="ECO:0000256" key="3">
    <source>
        <dbReference type="ARBA" id="ARBA00023027"/>
    </source>
</evidence>
<evidence type="ECO:0000256" key="2">
    <source>
        <dbReference type="ARBA" id="ARBA00023002"/>
    </source>
</evidence>
<gene>
    <name evidence="5" type="ORF">E2L08_07540</name>
</gene>
<dbReference type="PANTHER" id="PTHR24321">
    <property type="entry name" value="DEHYDROGENASES, SHORT CHAIN"/>
    <property type="match status" value="1"/>
</dbReference>
<organism evidence="5 6">
    <name type="scientific">Palleronia sediminis</name>
    <dbReference type="NCBI Taxonomy" id="2547833"/>
    <lineage>
        <taxon>Bacteria</taxon>
        <taxon>Pseudomonadati</taxon>
        <taxon>Pseudomonadota</taxon>
        <taxon>Alphaproteobacteria</taxon>
        <taxon>Rhodobacterales</taxon>
        <taxon>Roseobacteraceae</taxon>
        <taxon>Palleronia</taxon>
    </lineage>
</organism>
<dbReference type="PRINTS" id="PR00081">
    <property type="entry name" value="GDHRDH"/>
</dbReference>
<keyword evidence="2" id="KW-0560">Oxidoreductase</keyword>
<evidence type="ECO:0000313" key="5">
    <source>
        <dbReference type="EMBL" id="TDL81179.1"/>
    </source>
</evidence>
<dbReference type="PANTHER" id="PTHR24321:SF8">
    <property type="entry name" value="ESTRADIOL 17-BETA-DEHYDROGENASE 8-RELATED"/>
    <property type="match status" value="1"/>
</dbReference>
<comment type="caution">
    <text evidence="5">The sequence shown here is derived from an EMBL/GenBank/DDBJ whole genome shotgun (WGS) entry which is preliminary data.</text>
</comment>
<reference evidence="5 6" key="1">
    <citation type="submission" date="2019-03" db="EMBL/GenBank/DDBJ databases">
        <title>Primorskyibacter sp. SS33 isolated from sediments.</title>
        <authorList>
            <person name="Xunke S."/>
        </authorList>
    </citation>
    <scope>NUCLEOTIDE SEQUENCE [LARGE SCALE GENOMIC DNA]</scope>
    <source>
        <strain evidence="5 6">SS33</strain>
    </source>
</reference>
<evidence type="ECO:0000256" key="1">
    <source>
        <dbReference type="ARBA" id="ARBA00006484"/>
    </source>
</evidence>
<dbReference type="Gene3D" id="3.40.50.720">
    <property type="entry name" value="NAD(P)-binding Rossmann-like Domain"/>
    <property type="match status" value="1"/>
</dbReference>
<keyword evidence="6" id="KW-1185">Reference proteome</keyword>
<sequence>MPTVLIAGGATGIGRASLEAFREAGHDVCLADIAAEEGAALCQTAGAYFVEADLSQPGAPAEIVKTCVTKFGGIDTLFANAAVLASAPLADWTHEMWEQSLAVNLSAPFFLVQAAAPALRRSNNPSVILTASTGALRGHARMPAYHATKSGLIGLARSLADELAPDGIRVNTLLPGFIDTPFNAPFWAAQKDASEAERALAASIPMRRQGTPADVAGIVTFLASHAARYVTGTQIVVDGGYSAV</sequence>
<dbReference type="Proteomes" id="UP000295701">
    <property type="component" value="Unassembled WGS sequence"/>
</dbReference>
<dbReference type="Pfam" id="PF13561">
    <property type="entry name" value="adh_short_C2"/>
    <property type="match status" value="1"/>
</dbReference>
<feature type="domain" description="Ketoreductase" evidence="4">
    <location>
        <begin position="2"/>
        <end position="180"/>
    </location>
</feature>
<dbReference type="GO" id="GO:0016491">
    <property type="term" value="F:oxidoreductase activity"/>
    <property type="evidence" value="ECO:0007669"/>
    <property type="project" value="UniProtKB-KW"/>
</dbReference>
<evidence type="ECO:0000313" key="6">
    <source>
        <dbReference type="Proteomes" id="UP000295701"/>
    </source>
</evidence>
<dbReference type="InterPro" id="IPR057326">
    <property type="entry name" value="KR_dom"/>
</dbReference>
<dbReference type="CDD" id="cd05233">
    <property type="entry name" value="SDR_c"/>
    <property type="match status" value="1"/>
</dbReference>
<dbReference type="SUPFAM" id="SSF51735">
    <property type="entry name" value="NAD(P)-binding Rossmann-fold domains"/>
    <property type="match status" value="1"/>
</dbReference>
<dbReference type="AlphaFoldDB" id="A0A4V3B9Z5"/>
<dbReference type="EMBL" id="SNAA01000006">
    <property type="protein sequence ID" value="TDL81179.1"/>
    <property type="molecule type" value="Genomic_DNA"/>
</dbReference>
<comment type="similarity">
    <text evidence="1">Belongs to the short-chain dehydrogenases/reductases (SDR) family.</text>
</comment>
<proteinExistence type="inferred from homology"/>
<dbReference type="SMART" id="SM00822">
    <property type="entry name" value="PKS_KR"/>
    <property type="match status" value="1"/>
</dbReference>
<dbReference type="RefSeq" id="WP_133396458.1">
    <property type="nucleotide sequence ID" value="NZ_SNAA01000006.1"/>
</dbReference>
<dbReference type="OrthoDB" id="198783at2"/>
<evidence type="ECO:0000259" key="4">
    <source>
        <dbReference type="SMART" id="SM00822"/>
    </source>
</evidence>
<name>A0A4V3B9Z5_9RHOB</name>
<dbReference type="InterPro" id="IPR036291">
    <property type="entry name" value="NAD(P)-bd_dom_sf"/>
</dbReference>
<keyword evidence="3" id="KW-0520">NAD</keyword>